<evidence type="ECO:0000256" key="4">
    <source>
        <dbReference type="ARBA" id="ARBA00022801"/>
    </source>
</evidence>
<evidence type="ECO:0000313" key="10">
    <source>
        <dbReference type="EMBL" id="CAB5063380.1"/>
    </source>
</evidence>
<dbReference type="HAMAP" id="MF_00277">
    <property type="entry name" value="PII_uridylyl_transf"/>
    <property type="match status" value="1"/>
</dbReference>
<dbReference type="InterPro" id="IPR002912">
    <property type="entry name" value="ACT_dom"/>
</dbReference>
<dbReference type="InterPro" id="IPR010043">
    <property type="entry name" value="UTase/UR"/>
</dbReference>
<dbReference type="SUPFAM" id="SSF81301">
    <property type="entry name" value="Nucleotidyltransferase"/>
    <property type="match status" value="1"/>
</dbReference>
<dbReference type="Pfam" id="PF08335">
    <property type="entry name" value="GlnD_UR_UTase"/>
    <property type="match status" value="1"/>
</dbReference>
<dbReference type="EMBL" id="CAFBPN010000009">
    <property type="protein sequence ID" value="CAB5011973.1"/>
    <property type="molecule type" value="Genomic_DNA"/>
</dbReference>
<organism evidence="9">
    <name type="scientific">freshwater metagenome</name>
    <dbReference type="NCBI Taxonomy" id="449393"/>
    <lineage>
        <taxon>unclassified sequences</taxon>
        <taxon>metagenomes</taxon>
        <taxon>ecological metagenomes</taxon>
    </lineage>
</organism>
<keyword evidence="3" id="KW-0677">Repeat</keyword>
<dbReference type="CDD" id="cd00077">
    <property type="entry name" value="HDc"/>
    <property type="match status" value="1"/>
</dbReference>
<dbReference type="CDD" id="cd04899">
    <property type="entry name" value="ACT_ACR-UUR-like_2"/>
    <property type="match status" value="1"/>
</dbReference>
<sequence>MMTPSEFTAKRTELISSWGKTEPASGVQFCAALSETTDQLLRAIFDDAVQKIGITKDIALIAVGGYGRGELAPYSDLDLLLLHKNVKKIDDVASALWYPLWDLGLKVGHAVRTPKETRQLGETDLDTATALVTARFITGDEGLATDCINDAREWWRKRGRESLRDLHARVLERHATAGEVAFLLEPNLKEGLGGLRDIHALLWAIDAGLPLAGGDKQELKRSNEVLLTSRVALHINAQRVGDVLRLEDQDAVAARIGSRDADALMLEVSTAARRIAWIADEAWARIDPPANADEPPRRIAPGVEMRAGEIHLENDADPATDPTLVLRVATAAARLGARIDRASLNRLGEETPVWPDPWPAGASGDLVALLLEGERAIPVLESIDQRDLITKVLPEWAPVRSKPQRNAYHRFTVDRHLWQTVANASALVGTVSRADLLMLGALFHDIGKGYPGDHTEVGIEMFAYIGPRMGLSQEDTAIVSSLIQHHLLLADTATRRDLSDDATITGVASLIKSSVALDLLRALTEADSKATGVSAWSDWKAGLVYELTERVHHVLGGGDVRDVIWKLFPDAEVLEMMAEGRFAVCTTEDSITVVSPDRPGTFSKVAGVMALHGLDVLGAEAHSDEREAETAMAASEFRVLPPQDRPIEWARIVDSLERALKNQMALEARLAERAETYKVRRVRTAVPPAPPTVRFDNAASSNSTLVEVRAPDRVGILYSITKTFADTGLDIRHARVQTLGNEVVDTFYVRTTDGQKVTDPAHQSEVERAILFAVTK</sequence>
<dbReference type="InterPro" id="IPR013546">
    <property type="entry name" value="PII_UdlTrfase/GS_AdlTrfase"/>
</dbReference>
<dbReference type="Pfam" id="PF01909">
    <property type="entry name" value="NTP_transf_2"/>
    <property type="match status" value="1"/>
</dbReference>
<dbReference type="InterPro" id="IPR045865">
    <property type="entry name" value="ACT-like_dom_sf"/>
</dbReference>
<evidence type="ECO:0000313" key="9">
    <source>
        <dbReference type="EMBL" id="CAB5011973.1"/>
    </source>
</evidence>
<keyword evidence="2" id="KW-0548">Nucleotidyltransferase</keyword>
<dbReference type="Pfam" id="PF01966">
    <property type="entry name" value="HD"/>
    <property type="match status" value="1"/>
</dbReference>
<dbReference type="NCBIfam" id="NF002895">
    <property type="entry name" value="PRK03381.1"/>
    <property type="match status" value="1"/>
</dbReference>
<dbReference type="AlphaFoldDB" id="A0A6J7Q8H3"/>
<feature type="domain" description="HD" evidence="8">
    <location>
        <begin position="413"/>
        <end position="520"/>
    </location>
</feature>
<dbReference type="Gene3D" id="1.10.3090.10">
    <property type="entry name" value="cca-adding enzyme, domain 2"/>
    <property type="match status" value="1"/>
</dbReference>
<evidence type="ECO:0000256" key="6">
    <source>
        <dbReference type="ARBA" id="ARBA00023268"/>
    </source>
</evidence>
<dbReference type="InterPro" id="IPR003607">
    <property type="entry name" value="HD/PDEase_dom"/>
</dbReference>
<dbReference type="SMART" id="SM00471">
    <property type="entry name" value="HDc"/>
    <property type="match status" value="1"/>
</dbReference>
<evidence type="ECO:0000259" key="8">
    <source>
        <dbReference type="PROSITE" id="PS51831"/>
    </source>
</evidence>
<dbReference type="CDD" id="cd04900">
    <property type="entry name" value="ACT_UUR-like_1"/>
    <property type="match status" value="1"/>
</dbReference>
<evidence type="ECO:0000256" key="5">
    <source>
        <dbReference type="ARBA" id="ARBA00022842"/>
    </source>
</evidence>
<protein>
    <submittedName>
        <fullName evidence="9">Unannotated protein</fullName>
    </submittedName>
</protein>
<accession>A0A6J7Q8H3</accession>
<dbReference type="Gene3D" id="3.30.460.10">
    <property type="entry name" value="Beta Polymerase, domain 2"/>
    <property type="match status" value="1"/>
</dbReference>
<feature type="domain" description="ACT" evidence="7">
    <location>
        <begin position="590"/>
        <end position="673"/>
    </location>
</feature>
<evidence type="ECO:0000259" key="7">
    <source>
        <dbReference type="PROSITE" id="PS51671"/>
    </source>
</evidence>
<dbReference type="PROSITE" id="PS51671">
    <property type="entry name" value="ACT"/>
    <property type="match status" value="2"/>
</dbReference>
<evidence type="ECO:0000256" key="2">
    <source>
        <dbReference type="ARBA" id="ARBA00022695"/>
    </source>
</evidence>
<dbReference type="PANTHER" id="PTHR47320">
    <property type="entry name" value="BIFUNCTIONAL URIDYLYLTRANSFERASE/URIDYLYL-REMOVING ENZYME"/>
    <property type="match status" value="1"/>
</dbReference>
<dbReference type="CDD" id="cd05401">
    <property type="entry name" value="NT_GlnE_GlnD_like"/>
    <property type="match status" value="1"/>
</dbReference>
<dbReference type="SUPFAM" id="SSF81593">
    <property type="entry name" value="Nucleotidyltransferase substrate binding subunit/domain"/>
    <property type="match status" value="1"/>
</dbReference>
<dbReference type="Pfam" id="PF24931">
    <property type="entry name" value="ACT_ACR9_3rd"/>
    <property type="match status" value="1"/>
</dbReference>
<proteinExistence type="inferred from homology"/>
<dbReference type="SUPFAM" id="SSF109604">
    <property type="entry name" value="HD-domain/PDEase-like"/>
    <property type="match status" value="1"/>
</dbReference>
<dbReference type="PROSITE" id="PS51831">
    <property type="entry name" value="HD"/>
    <property type="match status" value="1"/>
</dbReference>
<name>A0A6J7Q8H3_9ZZZZ</name>
<dbReference type="GO" id="GO:0008773">
    <property type="term" value="F:[protein-PII] uridylyltransferase activity"/>
    <property type="evidence" value="ECO:0007669"/>
    <property type="project" value="InterPro"/>
</dbReference>
<dbReference type="InterPro" id="IPR002934">
    <property type="entry name" value="Polymerase_NTP_transf_dom"/>
</dbReference>
<evidence type="ECO:0000256" key="3">
    <source>
        <dbReference type="ARBA" id="ARBA00022737"/>
    </source>
</evidence>
<dbReference type="GO" id="GO:0016787">
    <property type="term" value="F:hydrolase activity"/>
    <property type="evidence" value="ECO:0007669"/>
    <property type="project" value="UniProtKB-KW"/>
</dbReference>
<gene>
    <name evidence="9" type="ORF">UFOPK4098_00345</name>
    <name evidence="10" type="ORF">UFOPK4347_00585</name>
</gene>
<keyword evidence="1" id="KW-0808">Transferase</keyword>
<dbReference type="InterPro" id="IPR006674">
    <property type="entry name" value="HD_domain"/>
</dbReference>
<dbReference type="InterPro" id="IPR043519">
    <property type="entry name" value="NT_sf"/>
</dbReference>
<evidence type="ECO:0000256" key="1">
    <source>
        <dbReference type="ARBA" id="ARBA00022679"/>
    </source>
</evidence>
<keyword evidence="5" id="KW-0460">Magnesium</keyword>
<dbReference type="PIRSF" id="PIRSF006288">
    <property type="entry name" value="PII_uridyltransf"/>
    <property type="match status" value="1"/>
</dbReference>
<dbReference type="PANTHER" id="PTHR47320:SF1">
    <property type="entry name" value="BIFUNCTIONAL URIDYLYLTRANSFERASE_URIDYLYL-REMOVING ENZYME"/>
    <property type="match status" value="1"/>
</dbReference>
<feature type="domain" description="ACT" evidence="7">
    <location>
        <begin position="705"/>
        <end position="776"/>
    </location>
</feature>
<keyword evidence="6" id="KW-0511">Multifunctional enzyme</keyword>
<reference evidence="9" key="1">
    <citation type="submission" date="2020-05" db="EMBL/GenBank/DDBJ databases">
        <authorList>
            <person name="Chiriac C."/>
            <person name="Salcher M."/>
            <person name="Ghai R."/>
            <person name="Kavagutti S V."/>
        </authorList>
    </citation>
    <scope>NUCLEOTIDE SEQUENCE</scope>
</reference>
<dbReference type="EMBL" id="CAFBQU010000010">
    <property type="protein sequence ID" value="CAB5063380.1"/>
    <property type="molecule type" value="Genomic_DNA"/>
</dbReference>
<dbReference type="Gene3D" id="3.30.70.260">
    <property type="match status" value="1"/>
</dbReference>
<dbReference type="SUPFAM" id="SSF55021">
    <property type="entry name" value="ACT-like"/>
    <property type="match status" value="2"/>
</dbReference>
<keyword evidence="4" id="KW-0378">Hydrolase</keyword>